<feature type="compositionally biased region" description="Polar residues" evidence="1">
    <location>
        <begin position="129"/>
        <end position="152"/>
    </location>
</feature>
<feature type="compositionally biased region" description="Pro residues" evidence="1">
    <location>
        <begin position="169"/>
        <end position="181"/>
    </location>
</feature>
<name>A0A9W8EB36_9FUNG</name>
<organism evidence="2 3">
    <name type="scientific">Dimargaris verticillata</name>
    <dbReference type="NCBI Taxonomy" id="2761393"/>
    <lineage>
        <taxon>Eukaryota</taxon>
        <taxon>Fungi</taxon>
        <taxon>Fungi incertae sedis</taxon>
        <taxon>Zoopagomycota</taxon>
        <taxon>Kickxellomycotina</taxon>
        <taxon>Dimargaritomycetes</taxon>
        <taxon>Dimargaritales</taxon>
        <taxon>Dimargaritaceae</taxon>
        <taxon>Dimargaris</taxon>
    </lineage>
</organism>
<feature type="region of interest" description="Disordered" evidence="1">
    <location>
        <begin position="28"/>
        <end position="183"/>
    </location>
</feature>
<feature type="region of interest" description="Disordered" evidence="1">
    <location>
        <begin position="205"/>
        <end position="304"/>
    </location>
</feature>
<proteinExistence type="predicted"/>
<evidence type="ECO:0000313" key="3">
    <source>
        <dbReference type="Proteomes" id="UP001151582"/>
    </source>
</evidence>
<reference evidence="2" key="1">
    <citation type="submission" date="2022-07" db="EMBL/GenBank/DDBJ databases">
        <title>Phylogenomic reconstructions and comparative analyses of Kickxellomycotina fungi.</title>
        <authorList>
            <person name="Reynolds N.K."/>
            <person name="Stajich J.E."/>
            <person name="Barry K."/>
            <person name="Grigoriev I.V."/>
            <person name="Crous P."/>
            <person name="Smith M.E."/>
        </authorList>
    </citation>
    <scope>NUCLEOTIDE SEQUENCE</scope>
    <source>
        <strain evidence="2">RSA 567</strain>
    </source>
</reference>
<dbReference type="Proteomes" id="UP001151582">
    <property type="component" value="Unassembled WGS sequence"/>
</dbReference>
<dbReference type="EMBL" id="JANBQB010001213">
    <property type="protein sequence ID" value="KAJ1971886.1"/>
    <property type="molecule type" value="Genomic_DNA"/>
</dbReference>
<feature type="compositionally biased region" description="Basic and acidic residues" evidence="1">
    <location>
        <begin position="1"/>
        <end position="17"/>
    </location>
</feature>
<keyword evidence="3" id="KW-1185">Reference proteome</keyword>
<sequence>MRPDSHADDPEQLERRPLSMALTYSTRNVWPDEAAQPSGPRDSSVAYGPKPLARTESAEQPNNGPAIPQRVHSLYAAQHSATAPPAAMEELRQAVQSQLADTESQQQYDQRIAEQKQKLQHWQQHLRTRISQISQESAPTNDTAVPQAATSADDQRWPQVQRWLDDQANPPPHSPQLPPVVPTGGFGSLTASLAPESALAQAFVTSFSSSEQDTHVPPAPPPKPNRDALQLAQRSLNQNHKPETDAPAVVPSPPRIHNIQPIFDTSLTSDQPQPSESDESSNNILSSLPWPHRAPPRHPETRER</sequence>
<evidence type="ECO:0000313" key="2">
    <source>
        <dbReference type="EMBL" id="KAJ1971886.1"/>
    </source>
</evidence>
<dbReference type="AlphaFoldDB" id="A0A9W8EB36"/>
<gene>
    <name evidence="2" type="ORF">H4R34_005596</name>
</gene>
<feature type="compositionally biased region" description="Polar residues" evidence="1">
    <location>
        <begin position="263"/>
        <end position="286"/>
    </location>
</feature>
<accession>A0A9W8EB36</accession>
<evidence type="ECO:0000256" key="1">
    <source>
        <dbReference type="SAM" id="MobiDB-lite"/>
    </source>
</evidence>
<protein>
    <submittedName>
        <fullName evidence="2">Uncharacterized protein</fullName>
    </submittedName>
</protein>
<comment type="caution">
    <text evidence="2">The sequence shown here is derived from an EMBL/GenBank/DDBJ whole genome shotgun (WGS) entry which is preliminary data.</text>
</comment>
<feature type="compositionally biased region" description="Low complexity" evidence="1">
    <location>
        <begin position="76"/>
        <end position="87"/>
    </location>
</feature>
<feature type="compositionally biased region" description="Polar residues" evidence="1">
    <location>
        <begin position="94"/>
        <end position="109"/>
    </location>
</feature>
<feature type="region of interest" description="Disordered" evidence="1">
    <location>
        <begin position="1"/>
        <end position="20"/>
    </location>
</feature>